<comment type="caution">
    <text evidence="1">The sequence shown here is derived from an EMBL/GenBank/DDBJ whole genome shotgun (WGS) entry which is preliminary data.</text>
</comment>
<protein>
    <submittedName>
        <fullName evidence="1">Uncharacterized protein</fullName>
    </submittedName>
</protein>
<keyword evidence="2" id="KW-1185">Reference proteome</keyword>
<gene>
    <name evidence="1" type="ORF">J21TS7_04700</name>
</gene>
<proteinExistence type="predicted"/>
<evidence type="ECO:0000313" key="1">
    <source>
        <dbReference type="EMBL" id="GIO52152.1"/>
    </source>
</evidence>
<accession>A0ABQ4L6N2</accession>
<dbReference type="Proteomes" id="UP000676601">
    <property type="component" value="Unassembled WGS sequence"/>
</dbReference>
<reference evidence="1 2" key="1">
    <citation type="submission" date="2021-03" db="EMBL/GenBank/DDBJ databases">
        <title>Antimicrobial resistance genes in bacteria isolated from Japanese honey, and their potential for conferring macrolide and lincosamide resistance in the American foulbrood pathogen Paenibacillus larvae.</title>
        <authorList>
            <person name="Okamoto M."/>
            <person name="Kumagai M."/>
            <person name="Kanamori H."/>
            <person name="Takamatsu D."/>
        </authorList>
    </citation>
    <scope>NUCLEOTIDE SEQUENCE [LARGE SCALE GENOMIC DNA]</scope>
    <source>
        <strain evidence="1 2">J21TS7</strain>
    </source>
</reference>
<name>A0ABQ4L6N2_9BACL</name>
<evidence type="ECO:0000313" key="2">
    <source>
        <dbReference type="Proteomes" id="UP000676601"/>
    </source>
</evidence>
<dbReference type="EMBL" id="BORU01000001">
    <property type="protein sequence ID" value="GIO52152.1"/>
    <property type="molecule type" value="Genomic_DNA"/>
</dbReference>
<organism evidence="1 2">
    <name type="scientific">Paenibacillus cineris</name>
    <dbReference type="NCBI Taxonomy" id="237530"/>
    <lineage>
        <taxon>Bacteria</taxon>
        <taxon>Bacillati</taxon>
        <taxon>Bacillota</taxon>
        <taxon>Bacilli</taxon>
        <taxon>Bacillales</taxon>
        <taxon>Paenibacillaceae</taxon>
        <taxon>Paenibacillus</taxon>
    </lineage>
</organism>
<sequence length="50" mass="5766">MPKVPGKMEDKSGHVFFYPNLGIDYRIDGSYNVSKHFIEYTVIGNEEDEV</sequence>